<evidence type="ECO:0000313" key="1">
    <source>
        <dbReference type="EMBL" id="KEQ62500.1"/>
    </source>
</evidence>
<protein>
    <submittedName>
        <fullName evidence="1">Uncharacterized protein</fullName>
    </submittedName>
</protein>
<dbReference type="AlphaFoldDB" id="A0A074VP62"/>
<evidence type="ECO:0000313" key="2">
    <source>
        <dbReference type="Proteomes" id="UP000030672"/>
    </source>
</evidence>
<reference evidence="1 2" key="1">
    <citation type="journal article" date="2014" name="BMC Genomics">
        <title>Genome sequencing of four Aureobasidium pullulans varieties: biotechnological potential, stress tolerance, and description of new species.</title>
        <authorList>
            <person name="Gostin Ar C."/>
            <person name="Ohm R.A."/>
            <person name="Kogej T."/>
            <person name="Sonjak S."/>
            <person name="Turk M."/>
            <person name="Zajc J."/>
            <person name="Zalar P."/>
            <person name="Grube M."/>
            <person name="Sun H."/>
            <person name="Han J."/>
            <person name="Sharma A."/>
            <person name="Chiniquy J."/>
            <person name="Ngan C.Y."/>
            <person name="Lipzen A."/>
            <person name="Barry K."/>
            <person name="Grigoriev I.V."/>
            <person name="Gunde-Cimerman N."/>
        </authorList>
    </citation>
    <scope>NUCLEOTIDE SEQUENCE [LARGE SCALE GENOMIC DNA]</scope>
    <source>
        <strain evidence="1 2">CBS 110374</strain>
    </source>
</reference>
<name>A0A074VP62_AURM1</name>
<gene>
    <name evidence="1" type="ORF">M437DRAFT_66363</name>
</gene>
<dbReference type="RefSeq" id="XP_040879523.1">
    <property type="nucleotide sequence ID" value="XM_041024732.1"/>
</dbReference>
<dbReference type="SUPFAM" id="SSF48403">
    <property type="entry name" value="Ankyrin repeat"/>
    <property type="match status" value="1"/>
</dbReference>
<dbReference type="HOGENOM" id="CLU_839323_0_0_1"/>
<dbReference type="InterPro" id="IPR036770">
    <property type="entry name" value="Ankyrin_rpt-contain_sf"/>
</dbReference>
<sequence>MAEVFGAVASGIGIAGVAAQAIDGIRKLQAFCNDIRDAPEEVKYLTTELGILLGTIASIEAQIQKNSNLCGSMNPTPALRFVDQSVRSFNTVIERLNSEISQRRTMGSIKMAWKKKALESHLLKIERSKTSLGLAVSAYSTELYLQAAMRTETRIDQLSMNVTTQIASYQAQLTASFGPHHSDSQRIRRNDQFVVDKGDDKDWAGIREKHKPPKWISVISFTLSVPLWLSQRSLQIDVRRTAQNWTLSLRPYRTIPYDAETWDAVRFGNFDRMRSLIESGQATVFDRRGDGTTLLHRVCTWGPPLAPEVFSRMARYLVDRGADVNEPTRDG</sequence>
<dbReference type="Proteomes" id="UP000030672">
    <property type="component" value="Unassembled WGS sequence"/>
</dbReference>
<accession>A0A074VP62</accession>
<dbReference type="GeneID" id="63918105"/>
<organism evidence="1 2">
    <name type="scientific">Aureobasidium melanogenum (strain CBS 110374)</name>
    <name type="common">Aureobasidium pullulans var. melanogenum</name>
    <dbReference type="NCBI Taxonomy" id="1043003"/>
    <lineage>
        <taxon>Eukaryota</taxon>
        <taxon>Fungi</taxon>
        <taxon>Dikarya</taxon>
        <taxon>Ascomycota</taxon>
        <taxon>Pezizomycotina</taxon>
        <taxon>Dothideomycetes</taxon>
        <taxon>Dothideomycetidae</taxon>
        <taxon>Dothideales</taxon>
        <taxon>Saccotheciaceae</taxon>
        <taxon>Aureobasidium</taxon>
    </lineage>
</organism>
<proteinExistence type="predicted"/>
<keyword evidence="2" id="KW-1185">Reference proteome</keyword>
<dbReference type="Gene3D" id="1.25.40.20">
    <property type="entry name" value="Ankyrin repeat-containing domain"/>
    <property type="match status" value="1"/>
</dbReference>
<dbReference type="EMBL" id="KL584834">
    <property type="protein sequence ID" value="KEQ62500.1"/>
    <property type="molecule type" value="Genomic_DNA"/>
</dbReference>